<comment type="subcellular location">
    <subcellularLocation>
        <location evidence="2 19">Nucleus</location>
    </subcellularLocation>
</comment>
<keyword evidence="8 19" id="KW-0479">Metal-binding</keyword>
<dbReference type="AlphaFoldDB" id="A0A2I3LGX4"/>
<evidence type="ECO:0000256" key="17">
    <source>
        <dbReference type="ARBA" id="ARBA00037123"/>
    </source>
</evidence>
<evidence type="ECO:0000256" key="9">
    <source>
        <dbReference type="ARBA" id="ARBA00022771"/>
    </source>
</evidence>
<feature type="region of interest" description="Disordered" evidence="21">
    <location>
        <begin position="477"/>
        <end position="608"/>
    </location>
</feature>
<evidence type="ECO:0000256" key="16">
    <source>
        <dbReference type="ARBA" id="ARBA00023242"/>
    </source>
</evidence>
<dbReference type="GO" id="GO:0016567">
    <property type="term" value="P:protein ubiquitination"/>
    <property type="evidence" value="ECO:0007669"/>
    <property type="project" value="UniProtKB-UniRule"/>
</dbReference>
<dbReference type="GO" id="GO:0033503">
    <property type="term" value="C:HULC complex"/>
    <property type="evidence" value="ECO:0007669"/>
    <property type="project" value="TreeGrafter"/>
</dbReference>
<proteinExistence type="inferred from homology"/>
<dbReference type="PROSITE" id="PS50089">
    <property type="entry name" value="ZF_RING_2"/>
    <property type="match status" value="1"/>
</dbReference>
<dbReference type="SUPFAM" id="SSF57850">
    <property type="entry name" value="RING/U-box"/>
    <property type="match status" value="1"/>
</dbReference>
<comment type="similarity">
    <text evidence="4 19">Belongs to the BRE1 family.</text>
</comment>
<evidence type="ECO:0000256" key="6">
    <source>
        <dbReference type="ARBA" id="ARBA00022553"/>
    </source>
</evidence>
<dbReference type="GeneTree" id="ENSGT00390000002866"/>
<evidence type="ECO:0000256" key="11">
    <source>
        <dbReference type="ARBA" id="ARBA00022833"/>
    </source>
</evidence>
<dbReference type="Proteomes" id="UP000028761">
    <property type="component" value="Chromosome 18"/>
</dbReference>
<dbReference type="InterPro" id="IPR001841">
    <property type="entry name" value="Znf_RING"/>
</dbReference>
<keyword evidence="16 19" id="KW-0539">Nucleus</keyword>
<dbReference type="InterPro" id="IPR058643">
    <property type="entry name" value="BRE1-like_CC"/>
</dbReference>
<evidence type="ECO:0000256" key="21">
    <source>
        <dbReference type="SAM" id="MobiDB-lite"/>
    </source>
</evidence>
<evidence type="ECO:0000256" key="15">
    <source>
        <dbReference type="ARBA" id="ARBA00023054"/>
    </source>
</evidence>
<reference evidence="23" key="2">
    <citation type="submission" date="2025-08" db="UniProtKB">
        <authorList>
            <consortium name="Ensembl"/>
        </authorList>
    </citation>
    <scope>IDENTIFICATION</scope>
</reference>
<gene>
    <name evidence="23" type="primary">RNF40</name>
</gene>
<keyword evidence="11 19" id="KW-0862">Zinc</keyword>
<dbReference type="Pfam" id="PF00097">
    <property type="entry name" value="zf-C3HC4"/>
    <property type="match status" value="1"/>
</dbReference>
<dbReference type="Gene3D" id="3.30.40.10">
    <property type="entry name" value="Zinc/RING finger domain, C3HC4 (zinc finger)"/>
    <property type="match status" value="1"/>
</dbReference>
<dbReference type="FunFam" id="3.30.40.10:FF:000040">
    <property type="entry name" value="E3 ubiquitin protein ligase"/>
    <property type="match status" value="1"/>
</dbReference>
<feature type="compositionally biased region" description="Basic and acidic residues" evidence="21">
    <location>
        <begin position="18"/>
        <end position="28"/>
    </location>
</feature>
<name>A0A2I3LGX4_PAPAN</name>
<keyword evidence="7 19" id="KW-0808">Transferase</keyword>
<keyword evidence="14" id="KW-0007">Acetylation</keyword>
<evidence type="ECO:0000256" key="5">
    <source>
        <dbReference type="ARBA" id="ARBA00022499"/>
    </source>
</evidence>
<keyword evidence="15 19" id="KW-0175">Coiled coil</keyword>
<feature type="coiled-coil region" evidence="20">
    <location>
        <begin position="230"/>
        <end position="306"/>
    </location>
</feature>
<keyword evidence="6" id="KW-0597">Phosphoprotein</keyword>
<evidence type="ECO:0000256" key="18">
    <source>
        <dbReference type="PROSITE-ProRule" id="PRU00175"/>
    </source>
</evidence>
<evidence type="ECO:0000256" key="20">
    <source>
        <dbReference type="SAM" id="Coils"/>
    </source>
</evidence>
<dbReference type="Bgee" id="ENSPANG00000016925">
    <property type="expression patterns" value="Expressed in lateral hypothalamic nucleus and 67 other cell types or tissues"/>
</dbReference>
<dbReference type="Pfam" id="PF26052">
    <property type="entry name" value="BRE1B"/>
    <property type="match status" value="1"/>
</dbReference>
<dbReference type="GO" id="GO:0006325">
    <property type="term" value="P:chromatin organization"/>
    <property type="evidence" value="ECO:0007669"/>
    <property type="project" value="UniProtKB-KW"/>
</dbReference>
<comment type="subunit">
    <text evidence="19">Component of the RNF20/40 complex (also known as BRE1 complex) probably composed of 2 copies of RNF20/BRE1A and 2 copies of RNF40/BRE1B. Interacts with UBE2E1/UBCH6.</text>
</comment>
<keyword evidence="9 18" id="KW-0863">Zinc-finger</keyword>
<evidence type="ECO:0000256" key="19">
    <source>
        <dbReference type="RuleBase" id="RU365038"/>
    </source>
</evidence>
<evidence type="ECO:0000256" key="4">
    <source>
        <dbReference type="ARBA" id="ARBA00005555"/>
    </source>
</evidence>
<dbReference type="InterPro" id="IPR013083">
    <property type="entry name" value="Znf_RING/FYVE/PHD"/>
</dbReference>
<comment type="pathway">
    <text evidence="3 19">Protein modification; protein ubiquitination.</text>
</comment>
<feature type="compositionally biased region" description="Polar residues" evidence="21">
    <location>
        <begin position="482"/>
        <end position="491"/>
    </location>
</feature>
<evidence type="ECO:0000256" key="10">
    <source>
        <dbReference type="ARBA" id="ARBA00022786"/>
    </source>
</evidence>
<dbReference type="EC" id="2.3.2.27" evidence="19"/>
<dbReference type="InterPro" id="IPR013956">
    <property type="entry name" value="E3_ubiquit_lig_Bre1"/>
</dbReference>
<sequence length="961" mass="109013">MSGLGNKRAAGDGGSGPPEKKLSREEKTTTTLIEPIRLGGISSTEEMDLKVLQFKNKKLAERLEQRQACEDELRERIEKLEKRQATDDATLLIVNRYWAQLDETVEALLRCHEGQGELSSAPEAPGTQEGPTCDGTPLPEPGTSELREPLPLQLRPPLSEPALAFVVALGASSSEEVELELQGRMEFSKAAVSHVVEASDRLQRRVEELCQRVYSRGDSEPLSEVARARTRELGRENRRLQDLATQLQEKHHRISLEYSELQDKVTSAETKVLEMETTVEDLQWDIEKLRKREQKLNKHLAEALEQLNSGYYVSGSSSGFQGGQITLSMQKVALRSLPEEVVRETGEYRMLQAQFSLLYNESLQVKTQLDEARGLLLATKNSHLRHIEHMESDELGLQKKLRTEVIQLEDTLAQVRKEYEMLRIEFEQNLAANEQAGPINREMRHLISSLQNHNHQLKGDAQRYKRKLREVQAEIGKLRAQASGSTHSTPNLGHPEDSGLSAPAPGKEEGGPGSVSTPDNRKEMAPVPGTTTTTTSVKKEELVPSEEDVQGLTLGAQGPSSRGREPEARPKRELREREGPGLGPPPVASALSRADREKAKVEEAKRKESELLKGLRAELKKAQESQKEMKLLLDMYKSAPKEQRDKVQLMAAERKAKAEVDELRSRIRELEERDRRESKKIADEDALRRIRQAEEQIEHLQRKLGATKQEEEALLSEMDVTGQAFEDMQEQNGRLLQQLREKDDANFKLMSERIKANQIHKLLREEKDELGEQVLGLKSQVDAQLLTVQKLEEKERALQGSLGGVEKELTLRSQALELNKRKAVEAAQLAEDLKVQLEHVQTRLREIQPCLAESRAAREKESFNLKRAQEDISRLRRKLEKQRKVEVYADADEILQEEIKEYKARLTCPCCNTRKKDAVLTKCFHVFCFECVRGRYEARQRKCPKCNAAFGAHDFHRIYIS</sequence>
<evidence type="ECO:0000256" key="13">
    <source>
        <dbReference type="ARBA" id="ARBA00022853"/>
    </source>
</evidence>
<organism evidence="23 24">
    <name type="scientific">Papio anubis</name>
    <name type="common">Olive baboon</name>
    <dbReference type="NCBI Taxonomy" id="9555"/>
    <lineage>
        <taxon>Eukaryota</taxon>
        <taxon>Metazoa</taxon>
        <taxon>Chordata</taxon>
        <taxon>Craniata</taxon>
        <taxon>Vertebrata</taxon>
        <taxon>Euteleostomi</taxon>
        <taxon>Mammalia</taxon>
        <taxon>Eutheria</taxon>
        <taxon>Euarchontoglires</taxon>
        <taxon>Primates</taxon>
        <taxon>Haplorrhini</taxon>
        <taxon>Catarrhini</taxon>
        <taxon>Cercopithecidae</taxon>
        <taxon>Cercopithecinae</taxon>
        <taxon>Papio</taxon>
    </lineage>
</organism>
<feature type="compositionally biased region" description="Basic and acidic residues" evidence="21">
    <location>
        <begin position="593"/>
        <end position="608"/>
    </location>
</feature>
<feature type="compositionally biased region" description="Basic and acidic residues" evidence="21">
    <location>
        <begin position="562"/>
        <end position="579"/>
    </location>
</feature>
<dbReference type="PANTHER" id="PTHR23163:SF4">
    <property type="entry name" value="E3 UBIQUITIN-PROTEIN LIGASE BRE1B"/>
    <property type="match status" value="1"/>
</dbReference>
<reference evidence="23" key="3">
    <citation type="submission" date="2025-09" db="UniProtKB">
        <authorList>
            <consortium name="Ensembl"/>
        </authorList>
    </citation>
    <scope>IDENTIFICATION</scope>
</reference>
<dbReference type="ExpressionAtlas" id="A0A2I3LGX4">
    <property type="expression patterns" value="baseline"/>
</dbReference>
<dbReference type="InterPro" id="IPR018957">
    <property type="entry name" value="Znf_C3HC4_RING-type"/>
</dbReference>
<evidence type="ECO:0000256" key="8">
    <source>
        <dbReference type="ARBA" id="ARBA00022723"/>
    </source>
</evidence>
<keyword evidence="10 19" id="KW-0833">Ubl conjugation pathway</keyword>
<dbReference type="UniPathway" id="UPA00143"/>
<dbReference type="Ensembl" id="ENSPANT00000046521.2">
    <property type="protein sequence ID" value="ENSPANP00000022754.1"/>
    <property type="gene ID" value="ENSPANG00000016925.3"/>
</dbReference>
<feature type="coiled-coil region" evidence="20">
    <location>
        <begin position="858"/>
        <end position="885"/>
    </location>
</feature>
<evidence type="ECO:0000256" key="12">
    <source>
        <dbReference type="ARBA" id="ARBA00022843"/>
    </source>
</evidence>
<comment type="catalytic activity">
    <reaction evidence="1 19">
        <text>S-ubiquitinyl-[E2 ubiquitin-conjugating enzyme]-L-cysteine + [acceptor protein]-L-lysine = [E2 ubiquitin-conjugating enzyme]-L-cysteine + N(6)-ubiquitinyl-[acceptor protein]-L-lysine.</text>
        <dbReference type="EC" id="2.3.2.27"/>
    </reaction>
</comment>
<keyword evidence="5" id="KW-1017">Isopeptide bond</keyword>
<feature type="domain" description="RING-type" evidence="22">
    <location>
        <begin position="908"/>
        <end position="947"/>
    </location>
</feature>
<dbReference type="PANTHER" id="PTHR23163">
    <property type="entry name" value="RING FINGER PROTEIN-RELATED"/>
    <property type="match status" value="1"/>
</dbReference>
<evidence type="ECO:0000259" key="22">
    <source>
        <dbReference type="PROSITE" id="PS50089"/>
    </source>
</evidence>
<keyword evidence="24" id="KW-1185">Reference proteome</keyword>
<evidence type="ECO:0000256" key="14">
    <source>
        <dbReference type="ARBA" id="ARBA00022990"/>
    </source>
</evidence>
<feature type="region of interest" description="Disordered" evidence="21">
    <location>
        <begin position="1"/>
        <end position="31"/>
    </location>
</feature>
<dbReference type="InterPro" id="IPR058642">
    <property type="entry name" value="BRE1A/B-like_dom"/>
</dbReference>
<dbReference type="GO" id="GO:0061630">
    <property type="term" value="F:ubiquitin protein ligase activity"/>
    <property type="evidence" value="ECO:0007669"/>
    <property type="project" value="UniProtKB-EC"/>
</dbReference>
<dbReference type="SMART" id="SM00184">
    <property type="entry name" value="RING"/>
    <property type="match status" value="1"/>
</dbReference>
<comment type="function">
    <text evidence="17">Component of the RNF20/40 E3 ubiquitin-protein ligase complex that mediates monoubiquitination of 'Lys-120' of histone H2B (H2BK120ub1). H2BK120ub1 gives a specific tag for epigenetic transcriptional activation and is also prerequisite for histone H3 'Lys-4' and 'Lys-79' methylation (H3K4me and H3K79me, respectively). It thereby plays a central role in histone code and gene regulation. The RNF20/40 complex forms a H2B ubiquitin ligase complex in cooperation with the E2 enzyme UBE2A or UBE2B; reports about the cooperation with UBE2E1/UBCH are contradictory. Required for transcriptional activation of Hox genes.</text>
</comment>
<dbReference type="PROSITE" id="PS00518">
    <property type="entry name" value="ZF_RING_1"/>
    <property type="match status" value="1"/>
</dbReference>
<keyword evidence="12" id="KW-0832">Ubl conjugation</keyword>
<dbReference type="Pfam" id="PF26095">
    <property type="entry name" value="CC_Bre1"/>
    <property type="match status" value="1"/>
</dbReference>
<keyword evidence="13 19" id="KW-0156">Chromatin regulator</keyword>
<protein>
    <recommendedName>
        <fullName evidence="19">E3 ubiquitin protein ligase</fullName>
        <ecNumber evidence="19">2.3.2.27</ecNumber>
    </recommendedName>
</protein>
<evidence type="ECO:0000256" key="3">
    <source>
        <dbReference type="ARBA" id="ARBA00004906"/>
    </source>
</evidence>
<evidence type="ECO:0000313" key="23">
    <source>
        <dbReference type="Ensembl" id="ENSPANP00000022754.1"/>
    </source>
</evidence>
<accession>A0A2I3LGX4</accession>
<reference evidence="23 24" key="1">
    <citation type="submission" date="2012-03" db="EMBL/GenBank/DDBJ databases">
        <title>Whole Genome Assembly of Papio anubis.</title>
        <authorList>
            <person name="Liu Y.L."/>
            <person name="Abraham K.A."/>
            <person name="Akbar H.A."/>
            <person name="Ali S.A."/>
            <person name="Anosike U.A."/>
            <person name="Aqrawi P.A."/>
            <person name="Arias F.A."/>
            <person name="Attaway T.A."/>
            <person name="Awwad R.A."/>
            <person name="Babu C.B."/>
            <person name="Bandaranaike D.B."/>
            <person name="Battles P.B."/>
            <person name="Bell A.B."/>
            <person name="Beltran B.B."/>
            <person name="Berhane-Mersha D.B."/>
            <person name="Bess C.B."/>
            <person name="Bickham C.B."/>
            <person name="Bolden T.B."/>
            <person name="Carter K.C."/>
            <person name="Chau D.C."/>
            <person name="Chavez A.C."/>
            <person name="Clerc-Blankenburg K.C."/>
            <person name="Coyle M.C."/>
            <person name="Dao M.D."/>
            <person name="Davila M.L.D."/>
            <person name="Davy-Carroll L.D."/>
            <person name="Denson S.D."/>
            <person name="Dinh H.D."/>
            <person name="Fernandez S.F."/>
            <person name="Fernando P.F."/>
            <person name="Forbes L.F."/>
            <person name="Francis C.F."/>
            <person name="Francisco L.F."/>
            <person name="Fu Q.F."/>
            <person name="Garcia-Iii R.G."/>
            <person name="Garrett T.G."/>
            <person name="Gross S.G."/>
            <person name="Gubbala S.G."/>
            <person name="Hirani K.H."/>
            <person name="Hogues M.H."/>
            <person name="Hollins B.H."/>
            <person name="Jackson L.J."/>
            <person name="Javaid M.J."/>
            <person name="Jhangiani S.J."/>
            <person name="Johnson A.J."/>
            <person name="Johnson B.J."/>
            <person name="Jones J.J."/>
            <person name="Joshi V.J."/>
            <person name="Kalu J.K."/>
            <person name="Khan N.K."/>
            <person name="Korchina V.K."/>
            <person name="Kovar C.K."/>
            <person name="Lago L.L."/>
            <person name="Lara F.L."/>
            <person name="Le T.-K.L."/>
            <person name="Lee S.L."/>
            <person name="Legall-Iii F.L."/>
            <person name="Lemon S.L."/>
            <person name="Liu J.L."/>
            <person name="Liu Y.-S.L."/>
            <person name="Liyanage D.L."/>
            <person name="Lopez J.L."/>
            <person name="Lorensuhewa L.L."/>
            <person name="Mata R.M."/>
            <person name="Mathew T.M."/>
            <person name="Mercado C.M."/>
            <person name="Mercado I.M."/>
            <person name="Morales K.M."/>
            <person name="Morgan M.M."/>
            <person name="Munidasa M.M."/>
            <person name="Ngo D.N."/>
            <person name="Nguyen L.N."/>
            <person name="Nguyen T.N."/>
            <person name="Nguyen N.N."/>
            <person name="Obregon M.O."/>
            <person name="Okwuonu G.O."/>
            <person name="Ongeri F.O."/>
            <person name="Onwere C.O."/>
            <person name="Osifeso I.O."/>
            <person name="Parra A.P."/>
            <person name="Patil S.P."/>
            <person name="Perez A.P."/>
            <person name="Perez Y.P."/>
            <person name="Pham C.P."/>
            <person name="Pu L.-L.P."/>
            <person name="Puazo M.P."/>
            <person name="Quiroz J.Q."/>
            <person name="Rouhana J.R."/>
            <person name="Ruiz M.R."/>
            <person name="Ruiz S.-J.R."/>
            <person name="Saada N.S."/>
            <person name="Santibanez J.S."/>
            <person name="Scheel M.S."/>
            <person name="Schneider B.S."/>
            <person name="Simmons D.S."/>
            <person name="Sisson I.S."/>
            <person name="Tang L.-Y.T."/>
            <person name="Thornton R.T."/>
            <person name="Tisius J.T."/>
            <person name="Toledanes G.T."/>
            <person name="Trejos Z.T."/>
            <person name="Usmani K.U."/>
            <person name="Varghese R.V."/>
            <person name="Vattathil S.V."/>
            <person name="Vee V.V."/>
            <person name="Walker D.W."/>
            <person name="Weissenberger G.W."/>
            <person name="White C.W."/>
            <person name="Williams A.W."/>
            <person name="Woodworth J.W."/>
            <person name="Wright R.W."/>
            <person name="Zhu Y.Z."/>
            <person name="Han Y.H."/>
            <person name="Newsham I.N."/>
            <person name="Nazareth L.N."/>
            <person name="Worley K.W."/>
            <person name="Muzny D.M."/>
            <person name="Rogers J.R."/>
            <person name="Gibbs R.G."/>
        </authorList>
    </citation>
    <scope>NUCLEOTIDE SEQUENCE [LARGE SCALE GENOMIC DNA]</scope>
</reference>
<dbReference type="GO" id="GO:0005634">
    <property type="term" value="C:nucleus"/>
    <property type="evidence" value="ECO:0007669"/>
    <property type="project" value="UniProtKB-SubCell"/>
</dbReference>
<evidence type="ECO:0000256" key="1">
    <source>
        <dbReference type="ARBA" id="ARBA00000900"/>
    </source>
</evidence>
<dbReference type="GO" id="GO:0008270">
    <property type="term" value="F:zinc ion binding"/>
    <property type="evidence" value="ECO:0007669"/>
    <property type="project" value="UniProtKB-KW"/>
</dbReference>
<evidence type="ECO:0000256" key="7">
    <source>
        <dbReference type="ARBA" id="ARBA00022679"/>
    </source>
</evidence>
<evidence type="ECO:0000313" key="24">
    <source>
        <dbReference type="Proteomes" id="UP000028761"/>
    </source>
</evidence>
<evidence type="ECO:0000256" key="2">
    <source>
        <dbReference type="ARBA" id="ARBA00004123"/>
    </source>
</evidence>
<dbReference type="CDD" id="cd16815">
    <property type="entry name" value="RING-HC_RNF40"/>
    <property type="match status" value="1"/>
</dbReference>
<dbReference type="InterPro" id="IPR017907">
    <property type="entry name" value="Znf_RING_CS"/>
</dbReference>
<feature type="region of interest" description="Disordered" evidence="21">
    <location>
        <begin position="116"/>
        <end position="149"/>
    </location>
</feature>